<evidence type="ECO:0000256" key="12">
    <source>
        <dbReference type="HAMAP-Rule" id="MF_01398"/>
    </source>
</evidence>
<dbReference type="HAMAP" id="MF_01398">
    <property type="entry name" value="ATP_synth_b_bprime"/>
    <property type="match status" value="1"/>
</dbReference>
<evidence type="ECO:0000256" key="8">
    <source>
        <dbReference type="ARBA" id="ARBA00023310"/>
    </source>
</evidence>
<keyword evidence="4 12" id="KW-0375">Hydrogen ion transport</keyword>
<dbReference type="InterPro" id="IPR002146">
    <property type="entry name" value="ATP_synth_b/b'su_bac/chlpt"/>
</dbReference>
<evidence type="ECO:0000256" key="10">
    <source>
        <dbReference type="ARBA" id="ARBA00025614"/>
    </source>
</evidence>
<keyword evidence="12" id="KW-1003">Cell membrane</keyword>
<sequence length="197" mass="20450">MAISSFILTAGPIASGNDNAVALTQADGTHGEGPTLLGLGAEGWVYVGLTIFLLLAIFVAKAPKRVAEILDQRIADTHRQLDEAKQIRAEAEALLVEAKRRQAASAGDAEAIVAHAEAEASALLAKAETDAATLIERRGKMAEDKIAAAERAALVAVRARTAEAATTAAASIIAERHGADADKRLIDRTIAGLGRVN</sequence>
<name>A0A502CK09_9SPHN</name>
<evidence type="ECO:0000256" key="1">
    <source>
        <dbReference type="ARBA" id="ARBA00022448"/>
    </source>
</evidence>
<keyword evidence="3 12" id="KW-0812">Transmembrane</keyword>
<keyword evidence="7 12" id="KW-0472">Membrane</keyword>
<evidence type="ECO:0000256" key="11">
    <source>
        <dbReference type="ARBA" id="ARBA00037847"/>
    </source>
</evidence>
<dbReference type="AlphaFoldDB" id="A0A502CK09"/>
<gene>
    <name evidence="12" type="primary">atpF</name>
    <name evidence="15" type="ORF">EAH84_11205</name>
</gene>
<protein>
    <recommendedName>
        <fullName evidence="12">ATP synthase subunit b</fullName>
    </recommendedName>
    <alternativeName>
        <fullName evidence="12">ATP synthase F(0) sector subunit b</fullName>
    </alternativeName>
    <alternativeName>
        <fullName evidence="12">ATPase subunit I</fullName>
    </alternativeName>
    <alternativeName>
        <fullName evidence="12">F-type ATPase subunit b</fullName>
        <shortName evidence="12">F-ATPase subunit b</shortName>
    </alternativeName>
</protein>
<comment type="similarity">
    <text evidence="12 13">Belongs to the ATPase B chain family.</text>
</comment>
<dbReference type="Proteomes" id="UP000318413">
    <property type="component" value="Unassembled WGS sequence"/>
</dbReference>
<evidence type="ECO:0000256" key="5">
    <source>
        <dbReference type="ARBA" id="ARBA00022989"/>
    </source>
</evidence>
<evidence type="ECO:0000256" key="14">
    <source>
        <dbReference type="SAM" id="Coils"/>
    </source>
</evidence>
<dbReference type="OrthoDB" id="7391503at2"/>
<dbReference type="GO" id="GO:0012505">
    <property type="term" value="C:endomembrane system"/>
    <property type="evidence" value="ECO:0007669"/>
    <property type="project" value="UniProtKB-SubCell"/>
</dbReference>
<keyword evidence="8 12" id="KW-0066">ATP synthesis</keyword>
<comment type="function">
    <text evidence="9 12">F(1)F(0) ATP synthase produces ATP from ADP in the presence of a proton or sodium gradient. F-type ATPases consist of two structural domains, F(1) containing the extramembraneous catalytic core and F(0) containing the membrane proton channel, linked together by a central stalk and a peripheral stalk. During catalysis, ATP synthesis in the catalytic domain of F(1) is coupled via a rotary mechanism of the central stalk subunits to proton translocation.</text>
</comment>
<dbReference type="RefSeq" id="WP_140871985.1">
    <property type="nucleotide sequence ID" value="NZ_RCZK01000008.1"/>
</dbReference>
<keyword evidence="14" id="KW-0175">Coiled coil</keyword>
<comment type="caution">
    <text evidence="15">The sequence shown here is derived from an EMBL/GenBank/DDBJ whole genome shotgun (WGS) entry which is preliminary data.</text>
</comment>
<keyword evidence="6 12" id="KW-0406">Ion transport</keyword>
<evidence type="ECO:0000256" key="13">
    <source>
        <dbReference type="RuleBase" id="RU003848"/>
    </source>
</evidence>
<accession>A0A502CK09</accession>
<comment type="subunit">
    <text evidence="12">F-type ATPases have 2 components, F(1) - the catalytic core - and F(0) - the membrane proton channel. F(1) has five subunits: alpha(3), beta(3), gamma(1), delta(1), epsilon(1). F(0) has three main subunits: a(1), b(2) and c(10-14). The alpha and beta chains form an alternating ring which encloses part of the gamma chain. F(1) is attached to F(0) by a central stalk formed by the gamma and epsilon chains, while a peripheral stalk is formed by the delta and b chains.</text>
</comment>
<evidence type="ECO:0000313" key="16">
    <source>
        <dbReference type="Proteomes" id="UP000318413"/>
    </source>
</evidence>
<dbReference type="GO" id="GO:0045259">
    <property type="term" value="C:proton-transporting ATP synthase complex"/>
    <property type="evidence" value="ECO:0007669"/>
    <property type="project" value="UniProtKB-KW"/>
</dbReference>
<evidence type="ECO:0000256" key="2">
    <source>
        <dbReference type="ARBA" id="ARBA00022547"/>
    </source>
</evidence>
<evidence type="ECO:0000256" key="4">
    <source>
        <dbReference type="ARBA" id="ARBA00022781"/>
    </source>
</evidence>
<reference evidence="15 16" key="1">
    <citation type="journal article" date="2019" name="Environ. Microbiol.">
        <title>Species interactions and distinct microbial communities in high Arctic permafrost affected cryosols are associated with the CH4 and CO2 gas fluxes.</title>
        <authorList>
            <person name="Altshuler I."/>
            <person name="Hamel J."/>
            <person name="Turney S."/>
            <person name="Magnuson E."/>
            <person name="Levesque R."/>
            <person name="Greer C."/>
            <person name="Whyte L.G."/>
        </authorList>
    </citation>
    <scope>NUCLEOTIDE SEQUENCE [LARGE SCALE GENOMIC DNA]</scope>
    <source>
        <strain evidence="15 16">S5.1</strain>
    </source>
</reference>
<dbReference type="GO" id="GO:0046933">
    <property type="term" value="F:proton-transporting ATP synthase activity, rotational mechanism"/>
    <property type="evidence" value="ECO:0007669"/>
    <property type="project" value="UniProtKB-UniRule"/>
</dbReference>
<evidence type="ECO:0000256" key="6">
    <source>
        <dbReference type="ARBA" id="ARBA00023065"/>
    </source>
</evidence>
<feature type="transmembrane region" description="Helical" evidence="12">
    <location>
        <begin position="43"/>
        <end position="60"/>
    </location>
</feature>
<organism evidence="15 16">
    <name type="scientific">Sphingomonas oligophenolica</name>
    <dbReference type="NCBI Taxonomy" id="301154"/>
    <lineage>
        <taxon>Bacteria</taxon>
        <taxon>Pseudomonadati</taxon>
        <taxon>Pseudomonadota</taxon>
        <taxon>Alphaproteobacteria</taxon>
        <taxon>Sphingomonadales</taxon>
        <taxon>Sphingomonadaceae</taxon>
        <taxon>Sphingomonas</taxon>
    </lineage>
</organism>
<feature type="coiled-coil region" evidence="14">
    <location>
        <begin position="67"/>
        <end position="101"/>
    </location>
</feature>
<keyword evidence="2 12" id="KW-0138">CF(0)</keyword>
<keyword evidence="1 12" id="KW-0813">Transport</keyword>
<keyword evidence="16" id="KW-1185">Reference proteome</keyword>
<evidence type="ECO:0000313" key="15">
    <source>
        <dbReference type="EMBL" id="TPG12041.1"/>
    </source>
</evidence>
<evidence type="ECO:0000256" key="7">
    <source>
        <dbReference type="ARBA" id="ARBA00023136"/>
    </source>
</evidence>
<proteinExistence type="inferred from homology"/>
<dbReference type="EMBL" id="RCZK01000008">
    <property type="protein sequence ID" value="TPG12041.1"/>
    <property type="molecule type" value="Genomic_DNA"/>
</dbReference>
<dbReference type="Pfam" id="PF00430">
    <property type="entry name" value="ATP-synt_B"/>
    <property type="match status" value="1"/>
</dbReference>
<comment type="function">
    <text evidence="10">Component of the F(0) channel, it forms part of the peripheral stalk, linking F(1) to F(0). The b'-subunit is a diverged and duplicated form of b found in plants and photosynthetic bacteria.</text>
</comment>
<keyword evidence="5 12" id="KW-1133">Transmembrane helix</keyword>
<dbReference type="GO" id="GO:0005886">
    <property type="term" value="C:plasma membrane"/>
    <property type="evidence" value="ECO:0007669"/>
    <property type="project" value="UniProtKB-SubCell"/>
</dbReference>
<evidence type="ECO:0000256" key="3">
    <source>
        <dbReference type="ARBA" id="ARBA00022692"/>
    </source>
</evidence>
<evidence type="ECO:0000256" key="9">
    <source>
        <dbReference type="ARBA" id="ARBA00025198"/>
    </source>
</evidence>
<comment type="subcellular location">
    <subcellularLocation>
        <location evidence="12">Cell membrane</location>
        <topology evidence="12">Single-pass membrane protein</topology>
    </subcellularLocation>
    <subcellularLocation>
        <location evidence="11">Endomembrane system</location>
        <topology evidence="11">Single-pass membrane protein</topology>
    </subcellularLocation>
</comment>